<dbReference type="GO" id="GO:0003723">
    <property type="term" value="F:RNA binding"/>
    <property type="evidence" value="ECO:0007669"/>
    <property type="project" value="UniProtKB-KW"/>
</dbReference>
<dbReference type="Pfam" id="PF01138">
    <property type="entry name" value="RNase_PH"/>
    <property type="match status" value="1"/>
</dbReference>
<dbReference type="GO" id="GO:0000176">
    <property type="term" value="C:nuclear exosome (RNase complex)"/>
    <property type="evidence" value="ECO:0007669"/>
    <property type="project" value="TreeGrafter"/>
</dbReference>
<comment type="subcellular location">
    <subcellularLocation>
        <location evidence="2">Cytoplasm</location>
    </subcellularLocation>
    <subcellularLocation>
        <location evidence="1">Nucleus</location>
    </subcellularLocation>
</comment>
<dbReference type="PANTHER" id="PTHR11953">
    <property type="entry name" value="EXOSOME COMPLEX COMPONENT"/>
    <property type="match status" value="1"/>
</dbReference>
<reference evidence="9" key="1">
    <citation type="submission" date="2020-04" db="EMBL/GenBank/DDBJ databases">
        <authorList>
            <person name="Alioto T."/>
            <person name="Alioto T."/>
            <person name="Gomez Garrido J."/>
        </authorList>
    </citation>
    <scope>NUCLEOTIDE SEQUENCE</scope>
    <source>
        <strain evidence="9">A484AB</strain>
    </source>
</reference>
<evidence type="ECO:0000313" key="9">
    <source>
        <dbReference type="EMBL" id="CAB3989570.1"/>
    </source>
</evidence>
<dbReference type="GO" id="GO:0034475">
    <property type="term" value="P:U4 snRNA 3'-end processing"/>
    <property type="evidence" value="ECO:0007669"/>
    <property type="project" value="TreeGrafter"/>
</dbReference>
<name>A0A6S7GYQ8_PARCT</name>
<dbReference type="GO" id="GO:0000177">
    <property type="term" value="C:cytoplasmic exosome (RNase complex)"/>
    <property type="evidence" value="ECO:0007669"/>
    <property type="project" value="TreeGrafter"/>
</dbReference>
<evidence type="ECO:0000313" key="10">
    <source>
        <dbReference type="Proteomes" id="UP001152795"/>
    </source>
</evidence>
<dbReference type="GO" id="GO:0071028">
    <property type="term" value="P:nuclear mRNA surveillance"/>
    <property type="evidence" value="ECO:0007669"/>
    <property type="project" value="TreeGrafter"/>
</dbReference>
<dbReference type="GO" id="GO:0071051">
    <property type="term" value="P:poly(A)-dependent snoRNA 3'-end processing"/>
    <property type="evidence" value="ECO:0007669"/>
    <property type="project" value="TreeGrafter"/>
</dbReference>
<dbReference type="AlphaFoldDB" id="A0A6S7GYQ8"/>
<dbReference type="InterPro" id="IPR001247">
    <property type="entry name" value="ExoRNase_PH_dom1"/>
</dbReference>
<keyword evidence="4" id="KW-0963">Cytoplasm</keyword>
<dbReference type="OrthoDB" id="2504340at2759"/>
<dbReference type="Gene3D" id="3.30.230.70">
    <property type="entry name" value="GHMP Kinase, N-terminal domain"/>
    <property type="match status" value="1"/>
</dbReference>
<keyword evidence="5" id="KW-0698">rRNA processing</keyword>
<keyword evidence="10" id="KW-1185">Reference proteome</keyword>
<evidence type="ECO:0000256" key="1">
    <source>
        <dbReference type="ARBA" id="ARBA00004123"/>
    </source>
</evidence>
<dbReference type="InterPro" id="IPR050080">
    <property type="entry name" value="RNase_PH"/>
</dbReference>
<keyword evidence="6" id="KW-0271">Exosome</keyword>
<evidence type="ECO:0000256" key="2">
    <source>
        <dbReference type="ARBA" id="ARBA00004496"/>
    </source>
</evidence>
<feature type="non-terminal residue" evidence="9">
    <location>
        <position position="199"/>
    </location>
</feature>
<dbReference type="PANTHER" id="PTHR11953:SF2">
    <property type="entry name" value="EXOSOME COMPLEX COMPONENT MTR3"/>
    <property type="match status" value="1"/>
</dbReference>
<dbReference type="SUPFAM" id="SSF54211">
    <property type="entry name" value="Ribosomal protein S5 domain 2-like"/>
    <property type="match status" value="1"/>
</dbReference>
<comment type="caution">
    <text evidence="9">The sequence shown here is derived from an EMBL/GenBank/DDBJ whole genome shotgun (WGS) entry which is preliminary data.</text>
</comment>
<organism evidence="9 10">
    <name type="scientific">Paramuricea clavata</name>
    <name type="common">Red gorgonian</name>
    <name type="synonym">Violescent sea-whip</name>
    <dbReference type="NCBI Taxonomy" id="317549"/>
    <lineage>
        <taxon>Eukaryota</taxon>
        <taxon>Metazoa</taxon>
        <taxon>Cnidaria</taxon>
        <taxon>Anthozoa</taxon>
        <taxon>Octocorallia</taxon>
        <taxon>Malacalcyonacea</taxon>
        <taxon>Plexauridae</taxon>
        <taxon>Paramuricea</taxon>
    </lineage>
</organism>
<evidence type="ECO:0000256" key="3">
    <source>
        <dbReference type="ARBA" id="ARBA00006678"/>
    </source>
</evidence>
<evidence type="ECO:0000256" key="5">
    <source>
        <dbReference type="ARBA" id="ARBA00022552"/>
    </source>
</evidence>
<dbReference type="Proteomes" id="UP001152795">
    <property type="component" value="Unassembled WGS sequence"/>
</dbReference>
<keyword evidence="7" id="KW-0694">RNA-binding</keyword>
<dbReference type="GO" id="GO:0006364">
    <property type="term" value="P:rRNA processing"/>
    <property type="evidence" value="ECO:0007669"/>
    <property type="project" value="UniProtKB-KW"/>
</dbReference>
<proteinExistence type="inferred from homology"/>
<dbReference type="CDD" id="cd11371">
    <property type="entry name" value="RNase_PH_MTR3"/>
    <property type="match status" value="1"/>
</dbReference>
<accession>A0A6S7GYQ8</accession>
<evidence type="ECO:0000256" key="6">
    <source>
        <dbReference type="ARBA" id="ARBA00022835"/>
    </source>
</evidence>
<gene>
    <name evidence="9" type="ORF">PACLA_8A000183</name>
</gene>
<dbReference type="GO" id="GO:0016075">
    <property type="term" value="P:rRNA catabolic process"/>
    <property type="evidence" value="ECO:0007669"/>
    <property type="project" value="TreeGrafter"/>
</dbReference>
<protein>
    <submittedName>
        <fullName evidence="9">Exosome complex component MTR3-like</fullName>
    </submittedName>
</protein>
<dbReference type="InterPro" id="IPR020568">
    <property type="entry name" value="Ribosomal_Su5_D2-typ_SF"/>
</dbReference>
<dbReference type="InterPro" id="IPR027408">
    <property type="entry name" value="PNPase/RNase_PH_dom_sf"/>
</dbReference>
<comment type="similarity">
    <text evidence="3">Belongs to the RNase PH family.</text>
</comment>
<keyword evidence="8" id="KW-0539">Nucleus</keyword>
<dbReference type="EMBL" id="CACRXK020001511">
    <property type="protein sequence ID" value="CAB3989570.1"/>
    <property type="molecule type" value="Genomic_DNA"/>
</dbReference>
<evidence type="ECO:0000256" key="4">
    <source>
        <dbReference type="ARBA" id="ARBA00022490"/>
    </source>
</evidence>
<sequence length="199" mass="22257">MPSDTRRICGPADETRAPLDEKRIKQDRAKHVVVDGERQDGRTCDEIRKFFVRANAVTQAKGSAYIETGKTKIICSIYGPRESLRKQEFRMKGKLTCEIKYAPFSCKKRRSPVRDAEEKDLSNIIKQALEPAIIMEKFPKAQIDMYIMVLENDGNVLAGAINCATVALVDGGIEMYDLVVASSLVQSINNTLLDPLCTE</sequence>
<evidence type="ECO:0000256" key="8">
    <source>
        <dbReference type="ARBA" id="ARBA00023242"/>
    </source>
</evidence>
<dbReference type="GO" id="GO:0005730">
    <property type="term" value="C:nucleolus"/>
    <property type="evidence" value="ECO:0007669"/>
    <property type="project" value="TreeGrafter"/>
</dbReference>
<evidence type="ECO:0000256" key="7">
    <source>
        <dbReference type="ARBA" id="ARBA00022884"/>
    </source>
</evidence>